<keyword evidence="9" id="KW-0808">Transferase</keyword>
<dbReference type="CDD" id="cd16432">
    <property type="entry name" value="CheB_Rec"/>
    <property type="match status" value="1"/>
</dbReference>
<dbReference type="InterPro" id="IPR000673">
    <property type="entry name" value="Sig_transdc_resp-reg_Me-estase"/>
</dbReference>
<protein>
    <recommendedName>
        <fullName evidence="3">protein-glutamate methylesterase</fullName>
        <ecNumber evidence="3">3.1.1.61</ecNumber>
    </recommendedName>
</protein>
<evidence type="ECO:0000256" key="6">
    <source>
        <dbReference type="PROSITE-ProRule" id="PRU00169"/>
    </source>
</evidence>
<dbReference type="Pfam" id="PF01339">
    <property type="entry name" value="CheB_methylest"/>
    <property type="match status" value="1"/>
</dbReference>
<dbReference type="SUPFAM" id="SSF52172">
    <property type="entry name" value="CheY-like"/>
    <property type="match status" value="1"/>
</dbReference>
<evidence type="ECO:0000259" key="8">
    <source>
        <dbReference type="PROSITE" id="PS50122"/>
    </source>
</evidence>
<dbReference type="PANTHER" id="PTHR42872">
    <property type="entry name" value="PROTEIN-GLUTAMATE METHYLESTERASE/PROTEIN-GLUTAMINE GLUTAMINASE"/>
    <property type="match status" value="1"/>
</dbReference>
<dbReference type="InterPro" id="IPR001789">
    <property type="entry name" value="Sig_transdc_resp-reg_receiver"/>
</dbReference>
<evidence type="ECO:0000256" key="3">
    <source>
        <dbReference type="ARBA" id="ARBA00039140"/>
    </source>
</evidence>
<dbReference type="InterPro" id="IPR011006">
    <property type="entry name" value="CheY-like_superfamily"/>
</dbReference>
<dbReference type="InterPro" id="IPR035909">
    <property type="entry name" value="CheB_C"/>
</dbReference>
<dbReference type="SUPFAM" id="SSF52738">
    <property type="entry name" value="Methylesterase CheB, C-terminal domain"/>
    <property type="match status" value="1"/>
</dbReference>
<proteinExistence type="predicted"/>
<dbReference type="PIRSF" id="PIRSF000876">
    <property type="entry name" value="RR_chemtxs_CheB"/>
    <property type="match status" value="1"/>
</dbReference>
<feature type="active site" evidence="5">
    <location>
        <position position="158"/>
    </location>
</feature>
<dbReference type="InterPro" id="IPR008248">
    <property type="entry name" value="CheB-like"/>
</dbReference>
<evidence type="ECO:0000256" key="5">
    <source>
        <dbReference type="PROSITE-ProRule" id="PRU00050"/>
    </source>
</evidence>
<evidence type="ECO:0000256" key="2">
    <source>
        <dbReference type="ARBA" id="ARBA00022801"/>
    </source>
</evidence>
<dbReference type="CDD" id="cd17541">
    <property type="entry name" value="REC_CheB-like"/>
    <property type="match status" value="1"/>
</dbReference>
<keyword evidence="2 5" id="KW-0378">Hydrolase</keyword>
<dbReference type="RefSeq" id="WP_338446241.1">
    <property type="nucleotide sequence ID" value="NZ_CP144918.1"/>
</dbReference>
<dbReference type="GO" id="GO:0008984">
    <property type="term" value="F:protein-glutamate methylesterase activity"/>
    <property type="evidence" value="ECO:0007669"/>
    <property type="project" value="UniProtKB-EC"/>
</dbReference>
<feature type="modified residue" description="4-aspartylphosphate" evidence="6">
    <location>
        <position position="50"/>
    </location>
</feature>
<dbReference type="Gene3D" id="3.40.50.2300">
    <property type="match status" value="1"/>
</dbReference>
<keyword evidence="9" id="KW-0489">Methyltransferase</keyword>
<name>A0ABZ2D359_9SPHN</name>
<accession>A0ABZ2D359</accession>
<evidence type="ECO:0000256" key="4">
    <source>
        <dbReference type="ARBA" id="ARBA00048267"/>
    </source>
</evidence>
<comment type="catalytic activity">
    <reaction evidence="4">
        <text>[protein]-L-glutamate 5-O-methyl ester + H2O = L-glutamyl-[protein] + methanol + H(+)</text>
        <dbReference type="Rhea" id="RHEA:23236"/>
        <dbReference type="Rhea" id="RHEA-COMP:10208"/>
        <dbReference type="Rhea" id="RHEA-COMP:10311"/>
        <dbReference type="ChEBI" id="CHEBI:15377"/>
        <dbReference type="ChEBI" id="CHEBI:15378"/>
        <dbReference type="ChEBI" id="CHEBI:17790"/>
        <dbReference type="ChEBI" id="CHEBI:29973"/>
        <dbReference type="ChEBI" id="CHEBI:82795"/>
        <dbReference type="EC" id="3.1.1.61"/>
    </reaction>
</comment>
<keyword evidence="1 5" id="KW-0145">Chemotaxis</keyword>
<feature type="active site" evidence="5">
    <location>
        <position position="281"/>
    </location>
</feature>
<evidence type="ECO:0000259" key="7">
    <source>
        <dbReference type="PROSITE" id="PS50110"/>
    </source>
</evidence>
<dbReference type="Gene3D" id="3.40.50.180">
    <property type="entry name" value="Methylesterase CheB, C-terminal domain"/>
    <property type="match status" value="1"/>
</dbReference>
<sequence>MIVDDSLIVRTVLSKLIAAERDMVIVGKTGSAETALAGLAQTPADVVLLDLEMPGIGGLHALPRILAACPGIQVLVVSSLTEAGAEHTLAALSTGAADTMLKPRSGEFDEAYRLALLQRIRALGRRGRGAIDDATPPPPALRGRNRAAPLEIVGIGASTGGIHALCMLLGALPRQLAAPILVTQHLPASFMQVFARQLELASSRNACVVESETAVRPGGIFIAPGDGHLLLRRDNDRLIAHTGDFKAASGCMPSIDPMFECMADTVGAGALGVVLSGMGRDGATGARRLVAAGGNVIAQDEASSSVWGMPRAVVEGGLASAVLPPDKIARRIAVHAGDAAWL</sequence>
<keyword evidence="10" id="KW-1185">Reference proteome</keyword>
<keyword evidence="6" id="KW-0597">Phosphoprotein</keyword>
<evidence type="ECO:0000256" key="1">
    <source>
        <dbReference type="ARBA" id="ARBA00022500"/>
    </source>
</evidence>
<feature type="domain" description="Response regulatory" evidence="7">
    <location>
        <begin position="1"/>
        <end position="117"/>
    </location>
</feature>
<dbReference type="EC" id="3.1.1.61" evidence="3"/>
<dbReference type="PROSITE" id="PS50110">
    <property type="entry name" value="RESPONSE_REGULATORY"/>
    <property type="match status" value="1"/>
</dbReference>
<dbReference type="GO" id="GO:0008168">
    <property type="term" value="F:methyltransferase activity"/>
    <property type="evidence" value="ECO:0007669"/>
    <property type="project" value="UniProtKB-KW"/>
</dbReference>
<reference evidence="9 10" key="1">
    <citation type="submission" date="2024-02" db="EMBL/GenBank/DDBJ databases">
        <title>The whole genome sequence of five bacterial samples isolated from Abu Dhabi Sabkha-shore region.</title>
        <authorList>
            <person name="Sudalaimuthuasari N."/>
            <person name="Sarfraz B."/>
            <person name="Tuyisabe J.D."/>
            <person name="Mugisha Ntwali L.D.M."/>
            <person name="Ali A.I.A.A."/>
            <person name="Almansoori S.Z.A."/>
            <person name="Alajami H.S.A."/>
            <person name="Almeqbaali A.A.S."/>
            <person name="Kundu B."/>
            <person name="Saeed E.E."/>
            <person name="Sukumarinath V."/>
            <person name="Mishra A.K."/>
            <person name="Hazzouri K.M."/>
            <person name="Almaskari R."/>
            <person name="Sharma A.K."/>
            <person name="Amiri K.M.A."/>
        </authorList>
    </citation>
    <scope>NUCLEOTIDE SEQUENCE [LARGE SCALE GENOMIC DNA]</scope>
    <source>
        <strain evidence="10">kcgeb_sd</strain>
    </source>
</reference>
<dbReference type="Pfam" id="PF00072">
    <property type="entry name" value="Response_reg"/>
    <property type="match status" value="1"/>
</dbReference>
<feature type="active site" evidence="5">
    <location>
        <position position="185"/>
    </location>
</feature>
<dbReference type="NCBIfam" id="NF001965">
    <property type="entry name" value="PRK00742.1"/>
    <property type="match status" value="1"/>
</dbReference>
<dbReference type="GO" id="GO:0032259">
    <property type="term" value="P:methylation"/>
    <property type="evidence" value="ECO:0007669"/>
    <property type="project" value="UniProtKB-KW"/>
</dbReference>
<dbReference type="PROSITE" id="PS50122">
    <property type="entry name" value="CHEB"/>
    <property type="match status" value="1"/>
</dbReference>
<dbReference type="EMBL" id="CP144918">
    <property type="protein sequence ID" value="WWA47351.1"/>
    <property type="molecule type" value="Genomic_DNA"/>
</dbReference>
<dbReference type="SMART" id="SM00448">
    <property type="entry name" value="REC"/>
    <property type="match status" value="1"/>
</dbReference>
<feature type="domain" description="CheB-type methylesterase" evidence="8">
    <location>
        <begin position="149"/>
        <end position="332"/>
    </location>
</feature>
<dbReference type="Proteomes" id="UP001335183">
    <property type="component" value="Chromosome"/>
</dbReference>
<evidence type="ECO:0000313" key="9">
    <source>
        <dbReference type="EMBL" id="WWA47351.1"/>
    </source>
</evidence>
<evidence type="ECO:0000313" key="10">
    <source>
        <dbReference type="Proteomes" id="UP001335183"/>
    </source>
</evidence>
<dbReference type="PANTHER" id="PTHR42872:SF3">
    <property type="entry name" value="PROTEIN-GLUTAMATE METHYLESTERASE_PROTEIN-GLUTAMINE GLUTAMINASE 1"/>
    <property type="match status" value="1"/>
</dbReference>
<gene>
    <name evidence="9" type="primary">cheB</name>
    <name evidence="9" type="ORF">V5F89_00105</name>
</gene>
<organism evidence="9 10">
    <name type="scientific">Pelagerythrobacter marensis</name>
    <dbReference type="NCBI Taxonomy" id="543877"/>
    <lineage>
        <taxon>Bacteria</taxon>
        <taxon>Pseudomonadati</taxon>
        <taxon>Pseudomonadota</taxon>
        <taxon>Alphaproteobacteria</taxon>
        <taxon>Sphingomonadales</taxon>
        <taxon>Erythrobacteraceae</taxon>
        <taxon>Pelagerythrobacter</taxon>
    </lineage>
</organism>